<organism evidence="1 2">
    <name type="scientific">Hymenobacter cavernae</name>
    <dbReference type="NCBI Taxonomy" id="2044852"/>
    <lineage>
        <taxon>Bacteria</taxon>
        <taxon>Pseudomonadati</taxon>
        <taxon>Bacteroidota</taxon>
        <taxon>Cytophagia</taxon>
        <taxon>Cytophagales</taxon>
        <taxon>Hymenobacteraceae</taxon>
        <taxon>Hymenobacter</taxon>
    </lineage>
</organism>
<keyword evidence="2" id="KW-1185">Reference proteome</keyword>
<dbReference type="SUPFAM" id="SSF55781">
    <property type="entry name" value="GAF domain-like"/>
    <property type="match status" value="1"/>
</dbReference>
<comment type="caution">
    <text evidence="1">The sequence shown here is derived from an EMBL/GenBank/DDBJ whole genome shotgun (WGS) entry which is preliminary data.</text>
</comment>
<dbReference type="Proteomes" id="UP000632273">
    <property type="component" value="Unassembled WGS sequence"/>
</dbReference>
<protein>
    <recommendedName>
        <fullName evidence="3">GAF domain-containing protein</fullName>
    </recommendedName>
</protein>
<reference evidence="2" key="1">
    <citation type="journal article" date="2019" name="Int. J. Syst. Evol. Microbiol.">
        <title>The Global Catalogue of Microorganisms (GCM) 10K type strain sequencing project: providing services to taxonomists for standard genome sequencing and annotation.</title>
        <authorList>
            <consortium name="The Broad Institute Genomics Platform"/>
            <consortium name="The Broad Institute Genome Sequencing Center for Infectious Disease"/>
            <person name="Wu L."/>
            <person name="Ma J."/>
        </authorList>
    </citation>
    <scope>NUCLEOTIDE SEQUENCE [LARGE SCALE GENOMIC DNA]</scope>
    <source>
        <strain evidence="2">CGMCC 1.15197</strain>
    </source>
</reference>
<evidence type="ECO:0000313" key="1">
    <source>
        <dbReference type="EMBL" id="GGF28132.1"/>
    </source>
</evidence>
<gene>
    <name evidence="1" type="ORF">GCM10011383_44840</name>
</gene>
<evidence type="ECO:0000313" key="2">
    <source>
        <dbReference type="Proteomes" id="UP000632273"/>
    </source>
</evidence>
<name>A0ABQ1UVH5_9BACT</name>
<dbReference type="RefSeq" id="WP_188816338.1">
    <property type="nucleotide sequence ID" value="NZ_BMHT01000014.1"/>
</dbReference>
<evidence type="ECO:0008006" key="3">
    <source>
        <dbReference type="Google" id="ProtNLM"/>
    </source>
</evidence>
<sequence>MCFYAGSLLRLPDQRPLGTRCLIDRRPRTFTAAEQRVLNLLAALVSQAIALRLTCLPSLGQGRRLAAFALSYAERKHPYLCPQRSESG</sequence>
<accession>A0ABQ1UVH5</accession>
<proteinExistence type="predicted"/>
<dbReference type="EMBL" id="BMHT01000014">
    <property type="protein sequence ID" value="GGF28132.1"/>
    <property type="molecule type" value="Genomic_DNA"/>
</dbReference>